<proteinExistence type="predicted"/>
<organism evidence="1 2">
    <name type="scientific">Purpureocillium lilacinum</name>
    <name type="common">Paecilomyces lilacinus</name>
    <dbReference type="NCBI Taxonomy" id="33203"/>
    <lineage>
        <taxon>Eukaryota</taxon>
        <taxon>Fungi</taxon>
        <taxon>Dikarya</taxon>
        <taxon>Ascomycota</taxon>
        <taxon>Pezizomycotina</taxon>
        <taxon>Sordariomycetes</taxon>
        <taxon>Hypocreomycetidae</taxon>
        <taxon>Hypocreales</taxon>
        <taxon>Ophiocordycipitaceae</taxon>
        <taxon>Purpureocillium</taxon>
    </lineage>
</organism>
<accession>A0ACC4DP89</accession>
<evidence type="ECO:0000313" key="1">
    <source>
        <dbReference type="EMBL" id="KAL3957662.1"/>
    </source>
</evidence>
<protein>
    <submittedName>
        <fullName evidence="1">Uncharacterized protein</fullName>
    </submittedName>
</protein>
<keyword evidence="2" id="KW-1185">Reference proteome</keyword>
<dbReference type="EMBL" id="JBGNUJ010000007">
    <property type="protein sequence ID" value="KAL3957662.1"/>
    <property type="molecule type" value="Genomic_DNA"/>
</dbReference>
<reference evidence="1" key="1">
    <citation type="submission" date="2024-12" db="EMBL/GenBank/DDBJ databases">
        <title>Comparative genomics and development of molecular markers within Purpureocillium lilacinum and among Purpureocillium species.</title>
        <authorList>
            <person name="Yeh Z.-Y."/>
            <person name="Ni N.-T."/>
            <person name="Lo P.-H."/>
            <person name="Mushyakhwo K."/>
            <person name="Lin C.-F."/>
            <person name="Nai Y.-S."/>
        </authorList>
    </citation>
    <scope>NUCLEOTIDE SEQUENCE</scope>
    <source>
        <strain evidence="1">NCHU-NPUST-175</strain>
    </source>
</reference>
<name>A0ACC4DP89_PURLI</name>
<gene>
    <name evidence="1" type="ORF">ACCO45_008240</name>
</gene>
<sequence length="649" mass="68480">MGCDGAEAWKPLQLALENGLPCPAQPGPAQRRSSHPPHPFPLMQFFCGCRRDCSVLVGTRRGPPDPPSCPSRVPAHVALRLRRPQVAARRTAAQLSAPPPPVPSRPARRDKLLSSPRSSLPPVASHVFARPVAPCQPAPGRILSFCICIPSYNFSRSPSSPALSRRRPRCRRPPNRRPTVSCQPHPPSLSHLQPGAPPPSIRRRAQGTAQRAHRHLAETGPLFIIRVHPFLHASDTSPAQDETDKVPAGAFAPADDARLLALFSSPVLAQDDKATDDKNTTPADNKSTPTPSPSAKTTPSATPKDSPTTDKSTPSAKSTPSPTPDEKQSSSSTISTASSVTSQPTSQSTITSGSSVTKGEELTGFPTLTGPGGIPTYPAPSVPPTKNAPFMQQSSMPDGSVFIIVGSILGAFGLAILLWRGIVSLLLHRSVERAAKAQHDANAKAGFPAPPAPFYKYTDQGSTMSLGGGGAAAAGRGVRRTNRGPVPSSTPSHSNLFFSPTAANNGSAGNRGSAFLPSGFYASNSPNAPPNQTNSISLNNLRPDSRGHYANVSRNTLGPSPPDSPQYAPRRDVSGMSTSSVNLSSPLPANEHPAPTSRTSWPTIPMPSRRRRCPLDGAQKLAGRRKDKQPIEPILKDVLSEEVCASQTS</sequence>
<comment type="caution">
    <text evidence="1">The sequence shown here is derived from an EMBL/GenBank/DDBJ whole genome shotgun (WGS) entry which is preliminary data.</text>
</comment>
<evidence type="ECO:0000313" key="2">
    <source>
        <dbReference type="Proteomes" id="UP001638806"/>
    </source>
</evidence>
<dbReference type="Proteomes" id="UP001638806">
    <property type="component" value="Unassembled WGS sequence"/>
</dbReference>